<dbReference type="InterPro" id="IPR035996">
    <property type="entry name" value="4pyrrol_Methylase_sf"/>
</dbReference>
<gene>
    <name evidence="2" type="ORF">ACFQH9_23205</name>
</gene>
<dbReference type="SUPFAM" id="SSF53790">
    <property type="entry name" value="Tetrapyrrole methylase"/>
    <property type="match status" value="1"/>
</dbReference>
<dbReference type="InterPro" id="IPR014777">
    <property type="entry name" value="4pyrrole_Mease_sub1"/>
</dbReference>
<evidence type="ECO:0008006" key="4">
    <source>
        <dbReference type="Google" id="ProtNLM"/>
    </source>
</evidence>
<reference evidence="3" key="1">
    <citation type="journal article" date="2019" name="Int. J. Syst. Evol. Microbiol.">
        <title>The Global Catalogue of Microorganisms (GCM) 10K type strain sequencing project: providing services to taxonomists for standard genome sequencing and annotation.</title>
        <authorList>
            <consortium name="The Broad Institute Genomics Platform"/>
            <consortium name="The Broad Institute Genome Sequencing Center for Infectious Disease"/>
            <person name="Wu L."/>
            <person name="Ma J."/>
        </authorList>
    </citation>
    <scope>NUCLEOTIDE SEQUENCE [LARGE SCALE GENOMIC DNA]</scope>
    <source>
        <strain evidence="3">CGMCC 4.7397</strain>
    </source>
</reference>
<evidence type="ECO:0000313" key="2">
    <source>
        <dbReference type="EMBL" id="MFC5951180.1"/>
    </source>
</evidence>
<evidence type="ECO:0000313" key="3">
    <source>
        <dbReference type="Proteomes" id="UP001596119"/>
    </source>
</evidence>
<feature type="region of interest" description="Disordered" evidence="1">
    <location>
        <begin position="1"/>
        <end position="23"/>
    </location>
</feature>
<accession>A0ABW1IDI0</accession>
<dbReference type="Proteomes" id="UP001596119">
    <property type="component" value="Unassembled WGS sequence"/>
</dbReference>
<name>A0ABW1IDI0_9PSEU</name>
<dbReference type="Gene3D" id="3.40.1010.10">
    <property type="entry name" value="Cobalt-precorrin-4 Transmethylase, Domain 1"/>
    <property type="match status" value="1"/>
</dbReference>
<sequence length="139" mass="14122">MRARTLEEARMTGDGRDTAARTPTVTVLGTGGGDPETAEGADLLAAADAVLATLDVESTVLFYAEAWRVERLADLAGAGAAVADLVGLGATRVVLAVPGDPAANPGCRALLDGLRVAGIHAEARPGVSLVPPRLTPMPW</sequence>
<comment type="caution">
    <text evidence="2">The sequence shown here is derived from an EMBL/GenBank/DDBJ whole genome shotgun (WGS) entry which is preliminary data.</text>
</comment>
<feature type="compositionally biased region" description="Basic and acidic residues" evidence="1">
    <location>
        <begin position="1"/>
        <end position="19"/>
    </location>
</feature>
<keyword evidence="3" id="KW-1185">Reference proteome</keyword>
<dbReference type="RefSeq" id="WP_379568886.1">
    <property type="nucleotide sequence ID" value="NZ_JBHSQK010000065.1"/>
</dbReference>
<proteinExistence type="predicted"/>
<evidence type="ECO:0000256" key="1">
    <source>
        <dbReference type="SAM" id="MobiDB-lite"/>
    </source>
</evidence>
<organism evidence="2 3">
    <name type="scientific">Pseudonocardia lutea</name>
    <dbReference type="NCBI Taxonomy" id="2172015"/>
    <lineage>
        <taxon>Bacteria</taxon>
        <taxon>Bacillati</taxon>
        <taxon>Actinomycetota</taxon>
        <taxon>Actinomycetes</taxon>
        <taxon>Pseudonocardiales</taxon>
        <taxon>Pseudonocardiaceae</taxon>
        <taxon>Pseudonocardia</taxon>
    </lineage>
</organism>
<protein>
    <recommendedName>
        <fullName evidence="4">Tetrapyrrole (Corrin/porphyrin) methylase-like protein</fullName>
    </recommendedName>
</protein>
<dbReference type="EMBL" id="JBHSQK010000065">
    <property type="protein sequence ID" value="MFC5951180.1"/>
    <property type="molecule type" value="Genomic_DNA"/>
</dbReference>